<evidence type="ECO:0000259" key="2">
    <source>
        <dbReference type="SMART" id="SM00909"/>
    </source>
</evidence>
<proteinExistence type="predicted"/>
<name>A0A387BQF8_9MICO</name>
<dbReference type="InterPro" id="IPR019606">
    <property type="entry name" value="GerMN"/>
</dbReference>
<organism evidence="3 4">
    <name type="scientific">Gryllotalpicola protaetiae</name>
    <dbReference type="NCBI Taxonomy" id="2419771"/>
    <lineage>
        <taxon>Bacteria</taxon>
        <taxon>Bacillati</taxon>
        <taxon>Actinomycetota</taxon>
        <taxon>Actinomycetes</taxon>
        <taxon>Micrococcales</taxon>
        <taxon>Microbacteriaceae</taxon>
        <taxon>Gryllotalpicola</taxon>
    </lineage>
</organism>
<evidence type="ECO:0000313" key="3">
    <source>
        <dbReference type="EMBL" id="AYG04304.1"/>
    </source>
</evidence>
<dbReference type="Proteomes" id="UP000275069">
    <property type="component" value="Chromosome"/>
</dbReference>
<dbReference type="KEGG" id="gry:D7I44_12725"/>
<dbReference type="EMBL" id="CP032624">
    <property type="protein sequence ID" value="AYG04304.1"/>
    <property type="molecule type" value="Genomic_DNA"/>
</dbReference>
<keyword evidence="4" id="KW-1185">Reference proteome</keyword>
<dbReference type="AlphaFoldDB" id="A0A387BQF8"/>
<protein>
    <recommendedName>
        <fullName evidence="2">GerMN domain-containing protein</fullName>
    </recommendedName>
</protein>
<reference evidence="3 4" key="1">
    <citation type="submission" date="2018-09" db="EMBL/GenBank/DDBJ databases">
        <title>Genome sequencing of strain 2DFW10M-5.</title>
        <authorList>
            <person name="Heo J."/>
            <person name="Kim S.-J."/>
            <person name="Kwon S.-W."/>
        </authorList>
    </citation>
    <scope>NUCLEOTIDE SEQUENCE [LARGE SCALE GENOMIC DNA]</scope>
    <source>
        <strain evidence="3 4">2DFW10M-5</strain>
    </source>
</reference>
<accession>A0A387BQF8</accession>
<dbReference type="Pfam" id="PF25976">
    <property type="entry name" value="LpqB_N"/>
    <property type="match status" value="1"/>
</dbReference>
<dbReference type="RefSeq" id="WP_120789834.1">
    <property type="nucleotide sequence ID" value="NZ_CP032624.1"/>
</dbReference>
<evidence type="ECO:0000256" key="1">
    <source>
        <dbReference type="SAM" id="SignalP"/>
    </source>
</evidence>
<sequence length="568" mass="58183">MRLRTAGLLAVVALLVASVLTACATIPRSGPVARGGSVSAHDDPFGPIDYHPLGPGDGESQEQILNGFIAAAVSPETSYQIAREFLSDSFRSQWNPDYSVTVDRAALRTEATRVNSTQLKVDITPQAFIDQTGEYRAADSQAPVALPYSFVKQHGQWRISQAPNGIVIDGDQFQNVFSPHQLYFYSPDFRFLVPDLRWFPSSRTTIATRITKALLAGPSPWLQDALVTAFPKGTQLASGAVVVNGGVAQVALNAVAAGADEQTVNRMDEQLTESLGATASSVALTVGGVAQSVSGATDASRDPAIASNPLVLKGGKFGYLSSKSVVSLGGIADQVVALHPTAVTALGDGTAAAALAGGSVYAVSQSLSAPVRVDQRAGLIAPSIDSHGIVWSGASDASKPFAVSAGDGTTAALAAAWPDARQLISFAVSRDGTRLAALVSTTDGQSHLMVAGIVRDATGHPTRIAEPVDLGSLGLSSGLSLAWTDELSVAVLGVSPQGGTAIVTQQIGGTLSDPTTGPAGGVMLAAGNPANDLWVLGSDGSLETPAGNGWQTAATDVDVLATQQGRGQ</sequence>
<feature type="domain" description="GerMN" evidence="2">
    <location>
        <begin position="207"/>
        <end position="295"/>
    </location>
</feature>
<dbReference type="OrthoDB" id="3226781at2"/>
<dbReference type="InterPro" id="IPR059026">
    <property type="entry name" value="LpqB_N"/>
</dbReference>
<evidence type="ECO:0000313" key="4">
    <source>
        <dbReference type="Proteomes" id="UP000275069"/>
    </source>
</evidence>
<keyword evidence="1" id="KW-0732">Signal</keyword>
<dbReference type="PROSITE" id="PS51257">
    <property type="entry name" value="PROKAR_LIPOPROTEIN"/>
    <property type="match status" value="1"/>
</dbReference>
<feature type="signal peptide" evidence="1">
    <location>
        <begin position="1"/>
        <end position="24"/>
    </location>
</feature>
<gene>
    <name evidence="3" type="ORF">D7I44_12725</name>
</gene>
<feature type="chain" id="PRO_5017297873" description="GerMN domain-containing protein" evidence="1">
    <location>
        <begin position="25"/>
        <end position="568"/>
    </location>
</feature>
<dbReference type="Pfam" id="PF10646">
    <property type="entry name" value="Germane"/>
    <property type="match status" value="1"/>
</dbReference>
<dbReference type="SMART" id="SM00909">
    <property type="entry name" value="Germane"/>
    <property type="match status" value="1"/>
</dbReference>